<dbReference type="InterPro" id="IPR039420">
    <property type="entry name" value="WalR-like"/>
</dbReference>
<dbReference type="GO" id="GO:0032993">
    <property type="term" value="C:protein-DNA complex"/>
    <property type="evidence" value="ECO:0007669"/>
    <property type="project" value="TreeGrafter"/>
</dbReference>
<dbReference type="InterPro" id="IPR011006">
    <property type="entry name" value="CheY-like_superfamily"/>
</dbReference>
<dbReference type="InterPro" id="IPR001789">
    <property type="entry name" value="Sig_transdc_resp-reg_receiver"/>
</dbReference>
<dbReference type="Pfam" id="PF00072">
    <property type="entry name" value="Response_reg"/>
    <property type="match status" value="1"/>
</dbReference>
<dbReference type="PROSITE" id="PS50110">
    <property type="entry name" value="RESPONSE_REGULATORY"/>
    <property type="match status" value="1"/>
</dbReference>
<dbReference type="PANTHER" id="PTHR48111:SF40">
    <property type="entry name" value="PHOSPHATE REGULON TRANSCRIPTIONAL REGULATORY PROTEIN PHOB"/>
    <property type="match status" value="1"/>
</dbReference>
<dbReference type="GO" id="GO:0005829">
    <property type="term" value="C:cytosol"/>
    <property type="evidence" value="ECO:0007669"/>
    <property type="project" value="TreeGrafter"/>
</dbReference>
<gene>
    <name evidence="8" type="ORF">Thert_01338</name>
</gene>
<dbReference type="CDD" id="cd00383">
    <property type="entry name" value="trans_reg_C"/>
    <property type="match status" value="1"/>
</dbReference>
<dbReference type="Gene3D" id="6.10.250.690">
    <property type="match status" value="1"/>
</dbReference>
<dbReference type="PROSITE" id="PS51755">
    <property type="entry name" value="OMPR_PHOB"/>
    <property type="match status" value="1"/>
</dbReference>
<evidence type="ECO:0000256" key="7">
    <source>
        <dbReference type="ARBA" id="ARBA00024867"/>
    </source>
</evidence>
<evidence type="ECO:0000256" key="2">
    <source>
        <dbReference type="ARBA" id="ARBA00022553"/>
    </source>
</evidence>
<keyword evidence="2" id="KW-0597">Phosphoprotein</keyword>
<dbReference type="SMART" id="SM00862">
    <property type="entry name" value="Trans_reg_C"/>
    <property type="match status" value="1"/>
</dbReference>
<dbReference type="InterPro" id="IPR016032">
    <property type="entry name" value="Sig_transdc_resp-reg_C-effctor"/>
</dbReference>
<dbReference type="SUPFAM" id="SSF46894">
    <property type="entry name" value="C-terminal effector domain of the bipartite response regulators"/>
    <property type="match status" value="1"/>
</dbReference>
<keyword evidence="5" id="KW-0238">DNA-binding</keyword>
<name>A0A223HYD8_THETR</name>
<dbReference type="InterPro" id="IPR036388">
    <property type="entry name" value="WH-like_DNA-bd_sf"/>
</dbReference>
<dbReference type="Proteomes" id="UP000214975">
    <property type="component" value="Chromosome"/>
</dbReference>
<keyword evidence="3" id="KW-0902">Two-component regulatory system</keyword>
<dbReference type="EMBL" id="CP016893">
    <property type="protein sequence ID" value="AST57407.1"/>
    <property type="molecule type" value="Genomic_DNA"/>
</dbReference>
<keyword evidence="4" id="KW-0805">Transcription regulation</keyword>
<dbReference type="FunFam" id="3.40.50.2300:FF:000001">
    <property type="entry name" value="DNA-binding response regulator PhoB"/>
    <property type="match status" value="1"/>
</dbReference>
<evidence type="ECO:0000256" key="4">
    <source>
        <dbReference type="ARBA" id="ARBA00023015"/>
    </source>
</evidence>
<protein>
    <recommendedName>
        <fullName evidence="1">Stage 0 sporulation protein A homolog</fullName>
    </recommendedName>
</protein>
<comment type="function">
    <text evidence="7">May play the central regulatory role in sporulation. It may be an element of the effector pathway responsible for the activation of sporulation genes in response to nutritional stress. Spo0A may act in concert with spo0H (a sigma factor) to control the expression of some genes that are critical to the sporulation process.</text>
</comment>
<keyword evidence="6" id="KW-0804">Transcription</keyword>
<dbReference type="Gene3D" id="3.40.50.2300">
    <property type="match status" value="1"/>
</dbReference>
<evidence type="ECO:0000256" key="6">
    <source>
        <dbReference type="ARBA" id="ARBA00023163"/>
    </source>
</evidence>
<evidence type="ECO:0000256" key="1">
    <source>
        <dbReference type="ARBA" id="ARBA00018672"/>
    </source>
</evidence>
<reference evidence="8 9" key="1">
    <citation type="submission" date="2016-08" db="EMBL/GenBank/DDBJ databases">
        <title>A novel genetic cassette of butanologenic Thermoanaerobacterium thermosaccharolyticum that directly convert cellulose to butanol.</title>
        <authorList>
            <person name="Li T."/>
            <person name="He J."/>
        </authorList>
    </citation>
    <scope>NUCLEOTIDE SEQUENCE [LARGE SCALE GENOMIC DNA]</scope>
    <source>
        <strain evidence="8 9">TG57</strain>
    </source>
</reference>
<dbReference type="SUPFAM" id="SSF52172">
    <property type="entry name" value="CheY-like"/>
    <property type="match status" value="1"/>
</dbReference>
<dbReference type="InterPro" id="IPR001867">
    <property type="entry name" value="OmpR/PhoB-type_DNA-bd"/>
</dbReference>
<evidence type="ECO:0000313" key="8">
    <source>
        <dbReference type="EMBL" id="AST57407.1"/>
    </source>
</evidence>
<dbReference type="SMART" id="SM00448">
    <property type="entry name" value="REC"/>
    <property type="match status" value="1"/>
</dbReference>
<dbReference type="AlphaFoldDB" id="A0A223HYD8"/>
<dbReference type="Pfam" id="PF00486">
    <property type="entry name" value="Trans_reg_C"/>
    <property type="match status" value="1"/>
</dbReference>
<organism evidence="8 9">
    <name type="scientific">Thermoanaerobacterium thermosaccharolyticum</name>
    <name type="common">Clostridium thermosaccharolyticum</name>
    <dbReference type="NCBI Taxonomy" id="1517"/>
    <lineage>
        <taxon>Bacteria</taxon>
        <taxon>Bacillati</taxon>
        <taxon>Bacillota</taxon>
        <taxon>Clostridia</taxon>
        <taxon>Thermoanaerobacterales</taxon>
        <taxon>Thermoanaerobacteraceae</taxon>
        <taxon>Thermoanaerobacterium</taxon>
    </lineage>
</organism>
<sequence>MSELIYIIDDDKNIRDLMVKYVEKEGYNVKAFDNAEDVLENFNKDKPDMLILDIMMPGMDGYELCKEIRKISDVPIIIVSARDEDLDKILGLELGSDDYIAKPFSPRELIARMKSVFRRVKMPKRSNEIKVKDIVIVPDERKVLYNGEEMSFTSMEFELIQFLAKNANKAFTREQLLEKVWKYDSFTETRAVDDMVKRVRKKLQSYGCEFNISTIWGYGYKVES</sequence>
<accession>A0A223HYD8</accession>
<dbReference type="PANTHER" id="PTHR48111">
    <property type="entry name" value="REGULATOR OF RPOS"/>
    <property type="match status" value="1"/>
</dbReference>
<evidence type="ECO:0000313" key="9">
    <source>
        <dbReference type="Proteomes" id="UP000214975"/>
    </source>
</evidence>
<dbReference type="Gene3D" id="1.10.10.10">
    <property type="entry name" value="Winged helix-like DNA-binding domain superfamily/Winged helix DNA-binding domain"/>
    <property type="match status" value="1"/>
</dbReference>
<dbReference type="GO" id="GO:0000156">
    <property type="term" value="F:phosphorelay response regulator activity"/>
    <property type="evidence" value="ECO:0007669"/>
    <property type="project" value="TreeGrafter"/>
</dbReference>
<proteinExistence type="predicted"/>
<evidence type="ECO:0000256" key="3">
    <source>
        <dbReference type="ARBA" id="ARBA00023012"/>
    </source>
</evidence>
<evidence type="ECO:0000256" key="5">
    <source>
        <dbReference type="ARBA" id="ARBA00023125"/>
    </source>
</evidence>
<dbReference type="RefSeq" id="WP_094397224.1">
    <property type="nucleotide sequence ID" value="NZ_CP016893.1"/>
</dbReference>
<dbReference type="GO" id="GO:0006355">
    <property type="term" value="P:regulation of DNA-templated transcription"/>
    <property type="evidence" value="ECO:0007669"/>
    <property type="project" value="InterPro"/>
</dbReference>
<dbReference type="GO" id="GO:0000976">
    <property type="term" value="F:transcription cis-regulatory region binding"/>
    <property type="evidence" value="ECO:0007669"/>
    <property type="project" value="TreeGrafter"/>
</dbReference>